<dbReference type="InterPro" id="IPR011063">
    <property type="entry name" value="TilS/TtcA_N"/>
</dbReference>
<dbReference type="SMART" id="SM00977">
    <property type="entry name" value="TilS_C"/>
    <property type="match status" value="1"/>
</dbReference>
<evidence type="ECO:0000256" key="4">
    <source>
        <dbReference type="ARBA" id="ARBA00022694"/>
    </source>
</evidence>
<feature type="binding site" evidence="8">
    <location>
        <begin position="29"/>
        <end position="34"/>
    </location>
    <ligand>
        <name>ATP</name>
        <dbReference type="ChEBI" id="CHEBI:30616"/>
    </ligand>
</feature>
<evidence type="ECO:0000256" key="8">
    <source>
        <dbReference type="HAMAP-Rule" id="MF_01161"/>
    </source>
</evidence>
<protein>
    <recommendedName>
        <fullName evidence="8">tRNA(Ile)-lysidine synthase</fullName>
        <ecNumber evidence="8">6.3.4.19</ecNumber>
    </recommendedName>
    <alternativeName>
        <fullName evidence="8">tRNA(Ile)-2-lysyl-cytidine synthase</fullName>
    </alternativeName>
    <alternativeName>
        <fullName evidence="8">tRNA(Ile)-lysidine synthetase</fullName>
    </alternativeName>
</protein>
<dbReference type="EC" id="6.3.4.19" evidence="8"/>
<dbReference type="PANTHER" id="PTHR43033:SF1">
    <property type="entry name" value="TRNA(ILE)-LYSIDINE SYNTHASE-RELATED"/>
    <property type="match status" value="1"/>
</dbReference>
<keyword evidence="2 8" id="KW-0963">Cytoplasm</keyword>
<evidence type="ECO:0000256" key="2">
    <source>
        <dbReference type="ARBA" id="ARBA00022490"/>
    </source>
</evidence>
<keyword evidence="6 8" id="KW-0067">ATP-binding</keyword>
<comment type="catalytic activity">
    <reaction evidence="7 8">
        <text>cytidine(34) in tRNA(Ile2) + L-lysine + ATP = lysidine(34) in tRNA(Ile2) + AMP + diphosphate + H(+)</text>
        <dbReference type="Rhea" id="RHEA:43744"/>
        <dbReference type="Rhea" id="RHEA-COMP:10625"/>
        <dbReference type="Rhea" id="RHEA-COMP:10670"/>
        <dbReference type="ChEBI" id="CHEBI:15378"/>
        <dbReference type="ChEBI" id="CHEBI:30616"/>
        <dbReference type="ChEBI" id="CHEBI:32551"/>
        <dbReference type="ChEBI" id="CHEBI:33019"/>
        <dbReference type="ChEBI" id="CHEBI:82748"/>
        <dbReference type="ChEBI" id="CHEBI:83665"/>
        <dbReference type="ChEBI" id="CHEBI:456215"/>
        <dbReference type="EC" id="6.3.4.19"/>
    </reaction>
</comment>
<dbReference type="GO" id="GO:0032267">
    <property type="term" value="F:tRNA(Ile)-lysidine synthase activity"/>
    <property type="evidence" value="ECO:0007669"/>
    <property type="project" value="UniProtKB-EC"/>
</dbReference>
<dbReference type="SUPFAM" id="SSF52402">
    <property type="entry name" value="Adenine nucleotide alpha hydrolases-like"/>
    <property type="match status" value="1"/>
</dbReference>
<dbReference type="Pfam" id="PF01171">
    <property type="entry name" value="ATP_bind_3"/>
    <property type="match status" value="1"/>
</dbReference>
<evidence type="ECO:0000256" key="1">
    <source>
        <dbReference type="ARBA" id="ARBA00004496"/>
    </source>
</evidence>
<evidence type="ECO:0000256" key="6">
    <source>
        <dbReference type="ARBA" id="ARBA00022840"/>
    </source>
</evidence>
<dbReference type="RefSeq" id="WP_349245116.1">
    <property type="nucleotide sequence ID" value="NZ_JASCXX010000012.1"/>
</dbReference>
<keyword evidence="11" id="KW-1185">Reference proteome</keyword>
<evidence type="ECO:0000313" key="10">
    <source>
        <dbReference type="EMBL" id="MDI6449708.1"/>
    </source>
</evidence>
<keyword evidence="5 8" id="KW-0547">Nucleotide-binding</keyword>
<accession>A0AAW6TVN0</accession>
<dbReference type="HAMAP" id="MF_01161">
    <property type="entry name" value="tRNA_Ile_lys_synt"/>
    <property type="match status" value="1"/>
</dbReference>
<dbReference type="GO" id="GO:0005524">
    <property type="term" value="F:ATP binding"/>
    <property type="evidence" value="ECO:0007669"/>
    <property type="project" value="UniProtKB-UniRule"/>
</dbReference>
<dbReference type="GO" id="GO:0006400">
    <property type="term" value="P:tRNA modification"/>
    <property type="evidence" value="ECO:0007669"/>
    <property type="project" value="UniProtKB-UniRule"/>
</dbReference>
<evidence type="ECO:0000313" key="11">
    <source>
        <dbReference type="Proteomes" id="UP001431776"/>
    </source>
</evidence>
<comment type="subcellular location">
    <subcellularLocation>
        <location evidence="1 8">Cytoplasm</location>
    </subcellularLocation>
</comment>
<dbReference type="GO" id="GO:0005737">
    <property type="term" value="C:cytoplasm"/>
    <property type="evidence" value="ECO:0007669"/>
    <property type="project" value="UniProtKB-SubCell"/>
</dbReference>
<reference evidence="10" key="1">
    <citation type="submission" date="2023-05" db="EMBL/GenBank/DDBJ databases">
        <title>Anaerotaeda fermentans gen. nov., sp. nov., a novel anaerobic planctomycete of the new family within the order Sedimentisphaerales isolated from Taman Peninsula, Russia.</title>
        <authorList>
            <person name="Khomyakova M.A."/>
            <person name="Merkel A.Y."/>
            <person name="Slobodkin A.I."/>
        </authorList>
    </citation>
    <scope>NUCLEOTIDE SEQUENCE</scope>
    <source>
        <strain evidence="10">M17dextr</strain>
    </source>
</reference>
<dbReference type="AlphaFoldDB" id="A0AAW6TVN0"/>
<dbReference type="CDD" id="cd01992">
    <property type="entry name" value="TilS_N"/>
    <property type="match status" value="1"/>
</dbReference>
<dbReference type="InterPro" id="IPR014729">
    <property type="entry name" value="Rossmann-like_a/b/a_fold"/>
</dbReference>
<dbReference type="Gene3D" id="3.40.50.620">
    <property type="entry name" value="HUPs"/>
    <property type="match status" value="1"/>
</dbReference>
<sequence length="473" mass="52082">MEPLERKVADFVQDNDLFAGAGRILLAVSGGADSIALLHVMRRLTQRRAIAAELLCAHLNHGLRGADADADEAFVVHQARELDVPVVTRAIDVKAHAREQRLSIETAARQQRLNALAEIARDHSCPSIAMGHQKNDNAETVLQRLERGTGLRGLAGIRPSRRGGDGLTFVRLLLCCSRCEIVAYLHSRNLTWREDHTNADCVHTRNRIRRHLLPALQAECNSSLVDELAALSVSAGRLYDRIAREAAVAIEQHANCDGTTASIDATALAGLAEPVAVELLRQLLTGLGLGERDLTRRHYGDLLALAGRSGAKRRLSLPDGFRAQRESREVVLRRPTPQGRDLPGPVELRVPGTTQFGPFCIKAQVLDATPVDSAAIAARKDPFLECLDFDRVRLSLVVRARRVGDRFVPLGQQRIQRLGKFLTAARVPGDVRSRTFLIEDAGRILWVCPVRIGEHAKITDKTRRILELRVTPA</sequence>
<name>A0AAW6TVN0_9BACT</name>
<dbReference type="SUPFAM" id="SSF56037">
    <property type="entry name" value="PheT/TilS domain"/>
    <property type="match status" value="1"/>
</dbReference>
<dbReference type="InterPro" id="IPR012796">
    <property type="entry name" value="Lysidine-tRNA-synth_C"/>
</dbReference>
<feature type="domain" description="Lysidine-tRNA(Ile) synthetase C-terminal" evidence="9">
    <location>
        <begin position="396"/>
        <end position="468"/>
    </location>
</feature>
<evidence type="ECO:0000256" key="5">
    <source>
        <dbReference type="ARBA" id="ARBA00022741"/>
    </source>
</evidence>
<gene>
    <name evidence="8 10" type="primary">tilS</name>
    <name evidence="10" type="ORF">QJ522_11685</name>
</gene>
<dbReference type="InterPro" id="IPR012795">
    <property type="entry name" value="tRNA_Ile_lys_synt_N"/>
</dbReference>
<keyword evidence="4 8" id="KW-0819">tRNA processing</keyword>
<keyword evidence="3 8" id="KW-0436">Ligase</keyword>
<comment type="domain">
    <text evidence="8">The N-terminal region contains the highly conserved SGGXDS motif, predicted to be a P-loop motif involved in ATP binding.</text>
</comment>
<dbReference type="Proteomes" id="UP001431776">
    <property type="component" value="Unassembled WGS sequence"/>
</dbReference>
<comment type="similarity">
    <text evidence="8">Belongs to the tRNA(Ile)-lysidine synthase family.</text>
</comment>
<evidence type="ECO:0000256" key="3">
    <source>
        <dbReference type="ARBA" id="ARBA00022598"/>
    </source>
</evidence>
<evidence type="ECO:0000259" key="9">
    <source>
        <dbReference type="SMART" id="SM00977"/>
    </source>
</evidence>
<dbReference type="NCBIfam" id="TIGR02433">
    <property type="entry name" value="lysidine_TilS_C"/>
    <property type="match status" value="1"/>
</dbReference>
<proteinExistence type="inferred from homology"/>
<dbReference type="InterPro" id="IPR012094">
    <property type="entry name" value="tRNA_Ile_lys_synt"/>
</dbReference>
<dbReference type="EMBL" id="JASCXX010000012">
    <property type="protein sequence ID" value="MDI6449708.1"/>
    <property type="molecule type" value="Genomic_DNA"/>
</dbReference>
<evidence type="ECO:0000256" key="7">
    <source>
        <dbReference type="ARBA" id="ARBA00048539"/>
    </source>
</evidence>
<organism evidence="10 11">
    <name type="scientific">Anaerobaca lacustris</name>
    <dbReference type="NCBI Taxonomy" id="3044600"/>
    <lineage>
        <taxon>Bacteria</taxon>
        <taxon>Pseudomonadati</taxon>
        <taxon>Planctomycetota</taxon>
        <taxon>Phycisphaerae</taxon>
        <taxon>Sedimentisphaerales</taxon>
        <taxon>Anaerobacaceae</taxon>
        <taxon>Anaerobaca</taxon>
    </lineage>
</organism>
<dbReference type="Pfam" id="PF11734">
    <property type="entry name" value="TilS_C"/>
    <property type="match status" value="1"/>
</dbReference>
<comment type="caution">
    <text evidence="10">The sequence shown here is derived from an EMBL/GenBank/DDBJ whole genome shotgun (WGS) entry which is preliminary data.</text>
</comment>
<dbReference type="NCBIfam" id="TIGR02432">
    <property type="entry name" value="lysidine_TilS_N"/>
    <property type="match status" value="1"/>
</dbReference>
<dbReference type="PANTHER" id="PTHR43033">
    <property type="entry name" value="TRNA(ILE)-LYSIDINE SYNTHASE-RELATED"/>
    <property type="match status" value="1"/>
</dbReference>
<comment type="function">
    <text evidence="8">Ligates lysine onto the cytidine present at position 34 of the AUA codon-specific tRNA(Ile) that contains the anticodon CAU, in an ATP-dependent manner. Cytidine is converted to lysidine, thus changing the amino acid specificity of the tRNA from methionine to isoleucine.</text>
</comment>